<evidence type="ECO:0000256" key="7">
    <source>
        <dbReference type="ARBA" id="ARBA00022801"/>
    </source>
</evidence>
<evidence type="ECO:0000256" key="17">
    <source>
        <dbReference type="RuleBase" id="RU363132"/>
    </source>
</evidence>
<keyword evidence="8" id="KW-0788">Thiol protease</keyword>
<evidence type="ECO:0000256" key="16">
    <source>
        <dbReference type="PROSITE-ProRule" id="PRU00331"/>
    </source>
</evidence>
<evidence type="ECO:0000256" key="2">
    <source>
        <dbReference type="ARBA" id="ARBA00004123"/>
    </source>
</evidence>
<evidence type="ECO:0000256" key="18">
    <source>
        <dbReference type="SAM" id="MobiDB-lite"/>
    </source>
</evidence>
<feature type="compositionally biased region" description="Polar residues" evidence="18">
    <location>
        <begin position="578"/>
        <end position="639"/>
    </location>
</feature>
<dbReference type="GO" id="GO:0016579">
    <property type="term" value="P:protein deubiquitination"/>
    <property type="evidence" value="ECO:0007669"/>
    <property type="project" value="InterPro"/>
</dbReference>
<sequence length="834" mass="92598">MRWKTIKKPRPNLFIGGTGLPARRKLKSQGPNYKRLRLADYDAVSTPTHLLYPVLDFTSIHGRRPRAAFSMAESILEQLRNGTARFELAASPVLSISASNSPVNPTASFGDHSHRFFARIGPPLGRGSSAMKKVERLSVQKVTGDGRYELRMAVKEVICEDEEERLKYEPALVAIIVDESLKRASIDRISGEESPSCWSVSFLDQTISFLTLCRCVLSKLCGQPIAVYIPEHEHTSGGRGSGFIPIAEYGSEFTKGSRNKEPRKVVRLLYRASNGGMLYHEVQESKLCAVHCVNTVLQGPFFSEFDLAALASDLDRKERQMMLVEGGSHAGDFLSEESHNVSLDGDFSIQVLQRALEVWDLQVIPLDSPVAEPAQIDPELENAFICHLQDHWFCIRKVSGEWYNFDSLYAAPLHLSKFYLSAYLDTLKGSGWSIFLVRGNFPKECPISSSEASNGYGQWLSPEDAERINKSCNSTKAQPERTNLNPQSSAQFLSNEEADLLSEMEDEDLKAAIAASLMDSTPAITCAQAGSPHYSSRNPQDSNDNPQNSTQNPQDSTNNSQNSTQNPQDSNDNPQNSTQNPQDSTDNSQNITGNPQNITGNPQNITGNPQNITGTPQNITGNPQNITGSPQISTGNPRISTGNPQIEIADVILWRQKNVTLVILLVTLSVWLVFEKSGYTLLSLASSVLLLLITTLFLWAKSAAVLNRPAPPLPELHLSEEMANEMASFIRIRLNALLSGFQNISLGKDSRLFFKVATSLLVIYFVGGLTDFLTLSYTSLVIVLTIPALYERCEDYVDKYVMMGYRKLLQLYVKLDYEYVSRFQNEDLVKKKLS</sequence>
<evidence type="ECO:0000256" key="13">
    <source>
        <dbReference type="ARBA" id="ARBA00023163"/>
    </source>
</evidence>
<evidence type="ECO:0000259" key="19">
    <source>
        <dbReference type="PROSITE" id="PS50845"/>
    </source>
</evidence>
<evidence type="ECO:0000256" key="11">
    <source>
        <dbReference type="ARBA" id="ARBA00023015"/>
    </source>
</evidence>
<evidence type="ECO:0000256" key="9">
    <source>
        <dbReference type="ARBA" id="ARBA00022824"/>
    </source>
</evidence>
<feature type="region of interest" description="Disordered" evidence="18">
    <location>
        <begin position="526"/>
        <end position="639"/>
    </location>
</feature>
<dbReference type="STRING" id="3750.A0A498K8Y6"/>
<dbReference type="GO" id="GO:0006508">
    <property type="term" value="P:proteolysis"/>
    <property type="evidence" value="ECO:0007669"/>
    <property type="project" value="UniProtKB-KW"/>
</dbReference>
<evidence type="ECO:0000256" key="6">
    <source>
        <dbReference type="ARBA" id="ARBA00022786"/>
    </source>
</evidence>
<name>A0A498K8Y6_MALDO</name>
<dbReference type="PANTHER" id="PTHR14159:SF0">
    <property type="entry name" value="ATAXIN-3-RELATED"/>
    <property type="match status" value="1"/>
</dbReference>
<feature type="transmembrane region" description="Helical" evidence="17">
    <location>
        <begin position="680"/>
        <end position="700"/>
    </location>
</feature>
<feature type="active site" evidence="16">
    <location>
        <position position="391"/>
    </location>
</feature>
<comment type="subcellular location">
    <subcellularLocation>
        <location evidence="3 17">Endoplasmic reticulum membrane</location>
        <topology evidence="3 17">Multi-pass membrane protein</topology>
    </subcellularLocation>
    <subcellularLocation>
        <location evidence="2">Nucleus</location>
    </subcellularLocation>
</comment>
<feature type="compositionally biased region" description="Polar residues" evidence="18">
    <location>
        <begin position="533"/>
        <end position="546"/>
    </location>
</feature>
<keyword evidence="4" id="KW-0645">Protease</keyword>
<dbReference type="Gene3D" id="1.10.287.10">
    <property type="entry name" value="S15/NS1, RNA-binding"/>
    <property type="match status" value="1"/>
</dbReference>
<dbReference type="InterPro" id="IPR033865">
    <property type="entry name" value="Ataxin-3"/>
</dbReference>
<feature type="domain" description="Reticulon" evidence="19">
    <location>
        <begin position="648"/>
        <end position="804"/>
    </location>
</feature>
<dbReference type="PROSITE" id="PS50957">
    <property type="entry name" value="JOSEPHIN"/>
    <property type="match status" value="1"/>
</dbReference>
<reference evidence="21 22" key="1">
    <citation type="submission" date="2018-10" db="EMBL/GenBank/DDBJ databases">
        <title>A high-quality apple genome assembly.</title>
        <authorList>
            <person name="Hu J."/>
        </authorList>
    </citation>
    <scope>NUCLEOTIDE SEQUENCE [LARGE SCALE GENOMIC DNA]</scope>
    <source>
        <strain evidence="22">cv. HFTH1</strain>
        <tissue evidence="21">Young leaf</tissue>
    </source>
</reference>
<comment type="function">
    <text evidence="15">Interacts with key regulators of transcription and represses transcription. Acts as a histone-binding protein that regulates transcription. Acts as a deubiquitinating enzyme.</text>
</comment>
<evidence type="ECO:0000256" key="12">
    <source>
        <dbReference type="ARBA" id="ARBA00023136"/>
    </source>
</evidence>
<comment type="caution">
    <text evidence="21">The sequence shown here is derived from an EMBL/GenBank/DDBJ whole genome shotgun (WGS) entry which is preliminary data.</text>
</comment>
<accession>A0A498K8Y6</accession>
<organism evidence="21 22">
    <name type="scientific">Malus domestica</name>
    <name type="common">Apple</name>
    <name type="synonym">Pyrus malus</name>
    <dbReference type="NCBI Taxonomy" id="3750"/>
    <lineage>
        <taxon>Eukaryota</taxon>
        <taxon>Viridiplantae</taxon>
        <taxon>Streptophyta</taxon>
        <taxon>Embryophyta</taxon>
        <taxon>Tracheophyta</taxon>
        <taxon>Spermatophyta</taxon>
        <taxon>Magnoliopsida</taxon>
        <taxon>eudicotyledons</taxon>
        <taxon>Gunneridae</taxon>
        <taxon>Pentapetalae</taxon>
        <taxon>rosids</taxon>
        <taxon>fabids</taxon>
        <taxon>Rosales</taxon>
        <taxon>Rosaceae</taxon>
        <taxon>Amygdaloideae</taxon>
        <taxon>Maleae</taxon>
        <taxon>Malus</taxon>
    </lineage>
</organism>
<dbReference type="GO" id="GO:0005789">
    <property type="term" value="C:endoplasmic reticulum membrane"/>
    <property type="evidence" value="ECO:0007669"/>
    <property type="project" value="UniProtKB-SubCell"/>
</dbReference>
<evidence type="ECO:0000256" key="14">
    <source>
        <dbReference type="ARBA" id="ARBA00023242"/>
    </source>
</evidence>
<keyword evidence="10 17" id="KW-1133">Transmembrane helix</keyword>
<dbReference type="GO" id="GO:0005634">
    <property type="term" value="C:nucleus"/>
    <property type="evidence" value="ECO:0007669"/>
    <property type="project" value="UniProtKB-SubCell"/>
</dbReference>
<dbReference type="PRINTS" id="PR01233">
    <property type="entry name" value="JOSEPHIN"/>
</dbReference>
<keyword evidence="14" id="KW-0539">Nucleus</keyword>
<dbReference type="PANTHER" id="PTHR14159">
    <property type="entry name" value="ATAXIN-3-RELATED"/>
    <property type="match status" value="1"/>
</dbReference>
<dbReference type="FunFam" id="3.90.70.40:FF:000004">
    <property type="entry name" value="ataxin-3 homolog"/>
    <property type="match status" value="1"/>
</dbReference>
<dbReference type="Gene3D" id="3.90.70.40">
    <property type="match status" value="1"/>
</dbReference>
<keyword evidence="5 17" id="KW-0812">Transmembrane</keyword>
<evidence type="ECO:0000256" key="4">
    <source>
        <dbReference type="ARBA" id="ARBA00022670"/>
    </source>
</evidence>
<keyword evidence="7 16" id="KW-0378">Hydrolase</keyword>
<evidence type="ECO:0000256" key="10">
    <source>
        <dbReference type="ARBA" id="ARBA00022989"/>
    </source>
</evidence>
<feature type="compositionally biased region" description="Low complexity" evidence="18">
    <location>
        <begin position="547"/>
        <end position="577"/>
    </location>
</feature>
<dbReference type="InterPro" id="IPR003388">
    <property type="entry name" value="Reticulon"/>
</dbReference>
<protein>
    <recommendedName>
        <fullName evidence="17">Reticulon-like protein</fullName>
    </recommendedName>
</protein>
<keyword evidence="9 17" id="KW-0256">Endoplasmic reticulum</keyword>
<dbReference type="Pfam" id="PF02099">
    <property type="entry name" value="Josephin"/>
    <property type="match status" value="1"/>
</dbReference>
<keyword evidence="22" id="KW-1185">Reference proteome</keyword>
<feature type="active site" evidence="16">
    <location>
        <position position="406"/>
    </location>
</feature>
<dbReference type="Pfam" id="PF02453">
    <property type="entry name" value="Reticulon"/>
    <property type="match status" value="1"/>
</dbReference>
<evidence type="ECO:0000256" key="1">
    <source>
        <dbReference type="ARBA" id="ARBA00000707"/>
    </source>
</evidence>
<keyword evidence="6" id="KW-0833">Ubl conjugation pathway</keyword>
<dbReference type="PROSITE" id="PS50845">
    <property type="entry name" value="RETICULON"/>
    <property type="match status" value="1"/>
</dbReference>
<keyword evidence="11" id="KW-0805">Transcription regulation</keyword>
<dbReference type="Proteomes" id="UP000290289">
    <property type="component" value="Chromosome 4"/>
</dbReference>
<evidence type="ECO:0000256" key="8">
    <source>
        <dbReference type="ARBA" id="ARBA00022807"/>
    </source>
</evidence>
<evidence type="ECO:0000313" key="21">
    <source>
        <dbReference type="EMBL" id="RXI02083.1"/>
    </source>
</evidence>
<proteinExistence type="predicted"/>
<evidence type="ECO:0000259" key="20">
    <source>
        <dbReference type="PROSITE" id="PS50957"/>
    </source>
</evidence>
<evidence type="ECO:0000256" key="3">
    <source>
        <dbReference type="ARBA" id="ARBA00004477"/>
    </source>
</evidence>
<dbReference type="SMART" id="SM01246">
    <property type="entry name" value="Josephin"/>
    <property type="match status" value="1"/>
</dbReference>
<feature type="transmembrane region" description="Helical" evidence="17">
    <location>
        <begin position="658"/>
        <end position="674"/>
    </location>
</feature>
<feature type="domain" description="Josephin" evidence="20">
    <location>
        <begin position="275"/>
        <end position="452"/>
    </location>
</feature>
<keyword evidence="12 17" id="KW-0472">Membrane</keyword>
<evidence type="ECO:0000256" key="5">
    <source>
        <dbReference type="ARBA" id="ARBA00022692"/>
    </source>
</evidence>
<evidence type="ECO:0000313" key="22">
    <source>
        <dbReference type="Proteomes" id="UP000290289"/>
    </source>
</evidence>
<dbReference type="EMBL" id="RDQH01000330">
    <property type="protein sequence ID" value="RXI02083.1"/>
    <property type="molecule type" value="Genomic_DNA"/>
</dbReference>
<feature type="active site" evidence="16">
    <location>
        <position position="288"/>
    </location>
</feature>
<keyword evidence="13" id="KW-0804">Transcription</keyword>
<gene>
    <name evidence="21" type="ORF">DVH24_026613</name>
</gene>
<dbReference type="InterPro" id="IPR006155">
    <property type="entry name" value="Josephin"/>
</dbReference>
<dbReference type="GO" id="GO:0004843">
    <property type="term" value="F:cysteine-type deubiquitinase activity"/>
    <property type="evidence" value="ECO:0007669"/>
    <property type="project" value="UniProtKB-EC"/>
</dbReference>
<evidence type="ECO:0000256" key="15">
    <source>
        <dbReference type="ARBA" id="ARBA00056847"/>
    </source>
</evidence>
<comment type="catalytic activity">
    <reaction evidence="1">
        <text>Thiol-dependent hydrolysis of ester, thioester, amide, peptide and isopeptide bonds formed by the C-terminal Gly of ubiquitin (a 76-residue protein attached to proteins as an intracellular targeting signal).</text>
        <dbReference type="EC" id="3.4.19.12"/>
    </reaction>
</comment>
<dbReference type="AlphaFoldDB" id="A0A498K8Y6"/>
<dbReference type="FunFam" id="1.10.287.10:FF:000012">
    <property type="entry name" value="Ataxin-3 homolog"/>
    <property type="match status" value="1"/>
</dbReference>